<keyword evidence="10" id="KW-0812">Transmembrane</keyword>
<evidence type="ECO:0000256" key="7">
    <source>
        <dbReference type="ARBA" id="ARBA00022723"/>
    </source>
</evidence>
<comment type="subcellular location">
    <subcellularLocation>
        <location evidence="2">Cell membrane</location>
    </subcellularLocation>
    <subcellularLocation>
        <location evidence="1">Endomembrane system</location>
        <topology evidence="1">Multi-pass membrane protein</topology>
    </subcellularLocation>
</comment>
<evidence type="ECO:0000256" key="9">
    <source>
        <dbReference type="ARBA" id="ARBA00023065"/>
    </source>
</evidence>
<organism evidence="12 13">
    <name type="scientific">Vreelandella olivaria</name>
    <dbReference type="NCBI Taxonomy" id="390919"/>
    <lineage>
        <taxon>Bacteria</taxon>
        <taxon>Pseudomonadati</taxon>
        <taxon>Pseudomonadota</taxon>
        <taxon>Gammaproteobacteria</taxon>
        <taxon>Oceanospirillales</taxon>
        <taxon>Halomonadaceae</taxon>
        <taxon>Vreelandella</taxon>
    </lineage>
</organism>
<evidence type="ECO:0000256" key="10">
    <source>
        <dbReference type="SAM" id="Phobius"/>
    </source>
</evidence>
<feature type="transmembrane region" description="Helical" evidence="10">
    <location>
        <begin position="142"/>
        <end position="160"/>
    </location>
</feature>
<dbReference type="Gene3D" id="2.70.150.10">
    <property type="entry name" value="Calcium-transporting ATPase, cytoplasmic transduction domain A"/>
    <property type="match status" value="1"/>
</dbReference>
<evidence type="ECO:0000256" key="1">
    <source>
        <dbReference type="ARBA" id="ARBA00004127"/>
    </source>
</evidence>
<keyword evidence="4" id="KW-0813">Transport</keyword>
<dbReference type="InterPro" id="IPR059000">
    <property type="entry name" value="ATPase_P-type_domA"/>
</dbReference>
<keyword evidence="5" id="KW-1003">Cell membrane</keyword>
<dbReference type="EMBL" id="AP019416">
    <property type="protein sequence ID" value="BBI48225.1"/>
    <property type="molecule type" value="Genomic_DNA"/>
</dbReference>
<dbReference type="Pfam" id="PF00122">
    <property type="entry name" value="E1-E2_ATPase"/>
    <property type="match status" value="1"/>
</dbReference>
<dbReference type="EC" id="7.2.2.8" evidence="3"/>
<name>A0ABM7GCR4_9GAMM</name>
<keyword evidence="6" id="KW-0597">Phosphoprotein</keyword>
<dbReference type="NCBIfam" id="TIGR01494">
    <property type="entry name" value="ATPase_P-type"/>
    <property type="match status" value="1"/>
</dbReference>
<evidence type="ECO:0000259" key="11">
    <source>
        <dbReference type="Pfam" id="PF00122"/>
    </source>
</evidence>
<evidence type="ECO:0000256" key="5">
    <source>
        <dbReference type="ARBA" id="ARBA00022475"/>
    </source>
</evidence>
<dbReference type="PANTHER" id="PTHR43520:SF6">
    <property type="entry name" value="COPPER-EXPORTING P-TYPE ATPASE"/>
    <property type="match status" value="1"/>
</dbReference>
<keyword evidence="13" id="KW-1185">Reference proteome</keyword>
<gene>
    <name evidence="12" type="ORF">HORIV_06460</name>
</gene>
<evidence type="ECO:0000256" key="4">
    <source>
        <dbReference type="ARBA" id="ARBA00022448"/>
    </source>
</evidence>
<feature type="domain" description="P-type ATPase A" evidence="11">
    <location>
        <begin position="179"/>
        <end position="278"/>
    </location>
</feature>
<dbReference type="InterPro" id="IPR001757">
    <property type="entry name" value="P_typ_ATPase"/>
</dbReference>
<evidence type="ECO:0000256" key="8">
    <source>
        <dbReference type="ARBA" id="ARBA00022967"/>
    </source>
</evidence>
<evidence type="ECO:0000313" key="12">
    <source>
        <dbReference type="EMBL" id="BBI48225.1"/>
    </source>
</evidence>
<keyword evidence="7" id="KW-0479">Metal-binding</keyword>
<dbReference type="InterPro" id="IPR008250">
    <property type="entry name" value="ATPase_P-typ_transduc_dom_A_sf"/>
</dbReference>
<keyword evidence="10" id="KW-0472">Membrane</keyword>
<dbReference type="PANTHER" id="PTHR43520">
    <property type="entry name" value="ATP7, ISOFORM B"/>
    <property type="match status" value="1"/>
</dbReference>
<evidence type="ECO:0000256" key="2">
    <source>
        <dbReference type="ARBA" id="ARBA00004236"/>
    </source>
</evidence>
<accession>A0ABM7GCR4</accession>
<feature type="transmembrane region" description="Helical" evidence="10">
    <location>
        <begin position="50"/>
        <end position="69"/>
    </location>
</feature>
<evidence type="ECO:0000256" key="3">
    <source>
        <dbReference type="ARBA" id="ARBA00012517"/>
    </source>
</evidence>
<keyword evidence="8" id="KW-1278">Translocase</keyword>
<protein>
    <recommendedName>
        <fullName evidence="3">P-type Cu(+) transporter</fullName>
        <ecNumber evidence="3">7.2.2.8</ecNumber>
    </recommendedName>
</protein>
<evidence type="ECO:0000256" key="6">
    <source>
        <dbReference type="ARBA" id="ARBA00022553"/>
    </source>
</evidence>
<dbReference type="Proteomes" id="UP000289555">
    <property type="component" value="Chromosome"/>
</dbReference>
<feature type="transmembrane region" description="Helical" evidence="10">
    <location>
        <begin position="75"/>
        <end position="93"/>
    </location>
</feature>
<reference evidence="13" key="1">
    <citation type="journal article" date="2019" name="Microbiol. Resour. Announc.">
        <title>Complete Genome Sequence of Halomonas olivaria, a Moderately Halophilic Bacterium Isolated from Olive Processing Effluents, Obtained by Nanopore Sequencing.</title>
        <authorList>
            <person name="Nagata S."/>
            <person name="Ii K.M."/>
            <person name="Tsukimi T."/>
            <person name="Miura M.C."/>
            <person name="Galipon J."/>
            <person name="Arakawa K."/>
        </authorList>
    </citation>
    <scope>NUCLEOTIDE SEQUENCE [LARGE SCALE GENOMIC DNA]</scope>
    <source>
        <strain evidence="13">TYRC17</strain>
    </source>
</reference>
<proteinExistence type="predicted"/>
<sequence length="308" mass="33515">MFGSAKAQALIAAVESAGYGAEPIVDMREAERTRAEQDAKTYQKRLRGSAISLTLAIPLMLSMLFFHPHPMGLGRLYWLGIGLLTLGIMAFPGRHFFVNAWKQFKHHQANMDTLVALGTGTAWLYSMAVVLFAPWLPEVAQGIYFEASAMVIGLILLGNAMELRARGRTSDALKRLLDLQSRTARVIRDGHEQEIEIDAVRTGDQIRVRPGERLPVDGDVIEGQSHIDESMLTGEPLPVAKGAGDEVSAGTVNGRGGLIYRATRVGSDTRLGQITEQVASAQNSRPPIGELADQVSSVLSLPSWLLPY</sequence>
<keyword evidence="10" id="KW-1133">Transmembrane helix</keyword>
<feature type="transmembrane region" description="Helical" evidence="10">
    <location>
        <begin position="114"/>
        <end position="136"/>
    </location>
</feature>
<dbReference type="SUPFAM" id="SSF81653">
    <property type="entry name" value="Calcium ATPase, transduction domain A"/>
    <property type="match status" value="1"/>
</dbReference>
<evidence type="ECO:0000313" key="13">
    <source>
        <dbReference type="Proteomes" id="UP000289555"/>
    </source>
</evidence>
<keyword evidence="9" id="KW-0406">Ion transport</keyword>